<dbReference type="AlphaFoldDB" id="A0AAD7YTV3"/>
<evidence type="ECO:0000313" key="2">
    <source>
        <dbReference type="Proteomes" id="UP001231518"/>
    </source>
</evidence>
<comment type="caution">
    <text evidence="1">The sequence shown here is derived from an EMBL/GenBank/DDBJ whole genome shotgun (WGS) entry which is preliminary data.</text>
</comment>
<dbReference type="Proteomes" id="UP001231518">
    <property type="component" value="Chromosome 19"/>
</dbReference>
<accession>A0AAD7YTV3</accession>
<evidence type="ECO:0000313" key="1">
    <source>
        <dbReference type="EMBL" id="KAJ8728877.1"/>
    </source>
</evidence>
<name>A0AAD7YTV3_MYTSE</name>
<proteinExistence type="predicted"/>
<reference evidence="1" key="1">
    <citation type="submission" date="2023-03" db="EMBL/GenBank/DDBJ databases">
        <title>Chromosome-level genomes of two armyworms, Mythimna separata and Mythimna loreyi, provide insights into the biosynthesis and reception of sex pheromones.</title>
        <authorList>
            <person name="Zhao H."/>
        </authorList>
    </citation>
    <scope>NUCLEOTIDE SEQUENCE</scope>
    <source>
        <strain evidence="1">BeijingLab</strain>
        <tissue evidence="1">Pupa</tissue>
    </source>
</reference>
<sequence>MHDCELRPFGEPMPCKPYSHFEMGCYTCECNGDGVAECDAKDCDFNLNGKDRPPEFNEFFSDKETDEIIQYYNTHKKLPKYCPKPNSQAQYRTCEPGTSWISSCHKCECNELGKHECIKIDGCKLDYDSYGNPGRCKPNSKFYPKTNSVPCGECSCDDEGIAHCPSAEQKN</sequence>
<protein>
    <submittedName>
        <fullName evidence="1">Uncharacterized protein</fullName>
    </submittedName>
</protein>
<keyword evidence="2" id="KW-1185">Reference proteome</keyword>
<dbReference type="EMBL" id="JARGEI010000007">
    <property type="protein sequence ID" value="KAJ8728877.1"/>
    <property type="molecule type" value="Genomic_DNA"/>
</dbReference>
<organism evidence="1 2">
    <name type="scientific">Mythimna separata</name>
    <name type="common">Oriental armyworm</name>
    <name type="synonym">Pseudaletia separata</name>
    <dbReference type="NCBI Taxonomy" id="271217"/>
    <lineage>
        <taxon>Eukaryota</taxon>
        <taxon>Metazoa</taxon>
        <taxon>Ecdysozoa</taxon>
        <taxon>Arthropoda</taxon>
        <taxon>Hexapoda</taxon>
        <taxon>Insecta</taxon>
        <taxon>Pterygota</taxon>
        <taxon>Neoptera</taxon>
        <taxon>Endopterygota</taxon>
        <taxon>Lepidoptera</taxon>
        <taxon>Glossata</taxon>
        <taxon>Ditrysia</taxon>
        <taxon>Noctuoidea</taxon>
        <taxon>Noctuidae</taxon>
        <taxon>Noctuinae</taxon>
        <taxon>Hadenini</taxon>
        <taxon>Mythimna</taxon>
    </lineage>
</organism>
<gene>
    <name evidence="1" type="ORF">PYW07_006573</name>
</gene>